<protein>
    <submittedName>
        <fullName evidence="2">Uncharacterized protein</fullName>
    </submittedName>
</protein>
<feature type="region of interest" description="Disordered" evidence="1">
    <location>
        <begin position="18"/>
        <end position="102"/>
    </location>
</feature>
<organism evidence="2 3">
    <name type="scientific">Stylosanthes scabra</name>
    <dbReference type="NCBI Taxonomy" id="79078"/>
    <lineage>
        <taxon>Eukaryota</taxon>
        <taxon>Viridiplantae</taxon>
        <taxon>Streptophyta</taxon>
        <taxon>Embryophyta</taxon>
        <taxon>Tracheophyta</taxon>
        <taxon>Spermatophyta</taxon>
        <taxon>Magnoliopsida</taxon>
        <taxon>eudicotyledons</taxon>
        <taxon>Gunneridae</taxon>
        <taxon>Pentapetalae</taxon>
        <taxon>rosids</taxon>
        <taxon>fabids</taxon>
        <taxon>Fabales</taxon>
        <taxon>Fabaceae</taxon>
        <taxon>Papilionoideae</taxon>
        <taxon>50 kb inversion clade</taxon>
        <taxon>dalbergioids sensu lato</taxon>
        <taxon>Dalbergieae</taxon>
        <taxon>Pterocarpus clade</taxon>
        <taxon>Stylosanthes</taxon>
    </lineage>
</organism>
<dbReference type="EMBL" id="JASCZI010219087">
    <property type="protein sequence ID" value="MED6203083.1"/>
    <property type="molecule type" value="Genomic_DNA"/>
</dbReference>
<dbReference type="Proteomes" id="UP001341840">
    <property type="component" value="Unassembled WGS sequence"/>
</dbReference>
<evidence type="ECO:0000313" key="3">
    <source>
        <dbReference type="Proteomes" id="UP001341840"/>
    </source>
</evidence>
<proteinExistence type="predicted"/>
<accession>A0ABU6Y1P7</accession>
<reference evidence="2 3" key="1">
    <citation type="journal article" date="2023" name="Plants (Basel)">
        <title>Bridging the Gap: Combining Genomics and Transcriptomics Approaches to Understand Stylosanthes scabra, an Orphan Legume from the Brazilian Caatinga.</title>
        <authorList>
            <person name="Ferreira-Neto J.R.C."/>
            <person name="da Silva M.D."/>
            <person name="Binneck E."/>
            <person name="de Melo N.F."/>
            <person name="da Silva R.H."/>
            <person name="de Melo A.L.T.M."/>
            <person name="Pandolfi V."/>
            <person name="Bustamante F.O."/>
            <person name="Brasileiro-Vidal A.C."/>
            <person name="Benko-Iseppon A.M."/>
        </authorList>
    </citation>
    <scope>NUCLEOTIDE SEQUENCE [LARGE SCALE GENOMIC DNA]</scope>
    <source>
        <tissue evidence="2">Leaves</tissue>
    </source>
</reference>
<sequence length="146" mass="16015">VHPHSGEKDWIEVIIRGKGKNVQGTKSRNTAKKTSIGWKPVWTPRMVAGNNKEHSKSTTTSTNQSGGNLSISQKKEITNKLTPVTKGRNKRLRPCSLSPKGDDVAQMKLIPLGKQPLNALLQEPNPQLQESSKTVEKNQDSENIGA</sequence>
<keyword evidence="3" id="KW-1185">Reference proteome</keyword>
<feature type="non-terminal residue" evidence="2">
    <location>
        <position position="1"/>
    </location>
</feature>
<evidence type="ECO:0000313" key="2">
    <source>
        <dbReference type="EMBL" id="MED6203083.1"/>
    </source>
</evidence>
<name>A0ABU6Y1P7_9FABA</name>
<evidence type="ECO:0000256" key="1">
    <source>
        <dbReference type="SAM" id="MobiDB-lite"/>
    </source>
</evidence>
<comment type="caution">
    <text evidence="2">The sequence shown here is derived from an EMBL/GenBank/DDBJ whole genome shotgun (WGS) entry which is preliminary data.</text>
</comment>
<feature type="region of interest" description="Disordered" evidence="1">
    <location>
        <begin position="115"/>
        <end position="146"/>
    </location>
</feature>
<gene>
    <name evidence="2" type="ORF">PIB30_112059</name>
</gene>